<dbReference type="Gene3D" id="1.10.287.130">
    <property type="match status" value="1"/>
</dbReference>
<dbReference type="SUPFAM" id="SSF55874">
    <property type="entry name" value="ATPase domain of HSP90 chaperone/DNA topoisomerase II/histidine kinase"/>
    <property type="match status" value="1"/>
</dbReference>
<proteinExistence type="predicted"/>
<keyword evidence="10" id="KW-0472">Membrane</keyword>
<dbReference type="InterPro" id="IPR036890">
    <property type="entry name" value="HATPase_C_sf"/>
</dbReference>
<evidence type="ECO:0000256" key="2">
    <source>
        <dbReference type="ARBA" id="ARBA00004370"/>
    </source>
</evidence>
<evidence type="ECO:0000256" key="3">
    <source>
        <dbReference type="ARBA" id="ARBA00012438"/>
    </source>
</evidence>
<evidence type="ECO:0000256" key="6">
    <source>
        <dbReference type="ARBA" id="ARBA00022692"/>
    </source>
</evidence>
<dbReference type="SUPFAM" id="SSF47384">
    <property type="entry name" value="Homodimeric domain of signal transducing histidine kinase"/>
    <property type="match status" value="1"/>
</dbReference>
<dbReference type="InterPro" id="IPR036097">
    <property type="entry name" value="HisK_dim/P_sf"/>
</dbReference>
<dbReference type="InterPro" id="IPR050428">
    <property type="entry name" value="TCS_sensor_his_kinase"/>
</dbReference>
<evidence type="ECO:0000259" key="12">
    <source>
        <dbReference type="PROSITE" id="PS50885"/>
    </source>
</evidence>
<evidence type="ECO:0000313" key="14">
    <source>
        <dbReference type="Proteomes" id="UP001169760"/>
    </source>
</evidence>
<feature type="transmembrane region" description="Helical" evidence="10">
    <location>
        <begin position="389"/>
        <end position="410"/>
    </location>
</feature>
<protein>
    <recommendedName>
        <fullName evidence="3">histidine kinase</fullName>
        <ecNumber evidence="3">2.7.13.3</ecNumber>
    </recommendedName>
</protein>
<evidence type="ECO:0000256" key="7">
    <source>
        <dbReference type="ARBA" id="ARBA00022777"/>
    </source>
</evidence>
<evidence type="ECO:0000313" key="13">
    <source>
        <dbReference type="EMBL" id="MDO6424023.1"/>
    </source>
</evidence>
<dbReference type="SMART" id="SM00387">
    <property type="entry name" value="HATPase_c"/>
    <property type="match status" value="1"/>
</dbReference>
<keyword evidence="5" id="KW-0808">Transferase</keyword>
<dbReference type="Gene3D" id="6.10.340.10">
    <property type="match status" value="1"/>
</dbReference>
<evidence type="ECO:0000256" key="4">
    <source>
        <dbReference type="ARBA" id="ARBA00022553"/>
    </source>
</evidence>
<dbReference type="AlphaFoldDB" id="A0AAW7X8L7"/>
<dbReference type="PANTHER" id="PTHR45436">
    <property type="entry name" value="SENSOR HISTIDINE KINASE YKOH"/>
    <property type="match status" value="1"/>
</dbReference>
<name>A0AAW7X8L7_9GAMM</name>
<evidence type="ECO:0000256" key="9">
    <source>
        <dbReference type="ARBA" id="ARBA00023012"/>
    </source>
</evidence>
<dbReference type="CDD" id="cd00075">
    <property type="entry name" value="HATPase"/>
    <property type="match status" value="1"/>
</dbReference>
<keyword evidence="8 10" id="KW-1133">Transmembrane helix</keyword>
<dbReference type="InterPro" id="IPR003660">
    <property type="entry name" value="HAMP_dom"/>
</dbReference>
<keyword evidence="4" id="KW-0597">Phosphoprotein</keyword>
<dbReference type="EC" id="2.7.13.3" evidence="3"/>
<dbReference type="Proteomes" id="UP001169760">
    <property type="component" value="Unassembled WGS sequence"/>
</dbReference>
<dbReference type="RefSeq" id="WP_303493519.1">
    <property type="nucleotide sequence ID" value="NZ_JAUOPB010000012.1"/>
</dbReference>
<dbReference type="InterPro" id="IPR005467">
    <property type="entry name" value="His_kinase_dom"/>
</dbReference>
<dbReference type="Pfam" id="PF00512">
    <property type="entry name" value="HisKA"/>
    <property type="match status" value="1"/>
</dbReference>
<dbReference type="PROSITE" id="PS50885">
    <property type="entry name" value="HAMP"/>
    <property type="match status" value="1"/>
</dbReference>
<evidence type="ECO:0000256" key="1">
    <source>
        <dbReference type="ARBA" id="ARBA00000085"/>
    </source>
</evidence>
<dbReference type="CDD" id="cd00082">
    <property type="entry name" value="HisKA"/>
    <property type="match status" value="1"/>
</dbReference>
<dbReference type="PROSITE" id="PS50109">
    <property type="entry name" value="HIS_KIN"/>
    <property type="match status" value="1"/>
</dbReference>
<evidence type="ECO:0000256" key="8">
    <source>
        <dbReference type="ARBA" id="ARBA00022989"/>
    </source>
</evidence>
<feature type="domain" description="HAMP" evidence="12">
    <location>
        <begin position="409"/>
        <end position="464"/>
    </location>
</feature>
<dbReference type="InterPro" id="IPR003661">
    <property type="entry name" value="HisK_dim/P_dom"/>
</dbReference>
<evidence type="ECO:0000256" key="5">
    <source>
        <dbReference type="ARBA" id="ARBA00022679"/>
    </source>
</evidence>
<dbReference type="SMART" id="SM00388">
    <property type="entry name" value="HisKA"/>
    <property type="match status" value="1"/>
</dbReference>
<organism evidence="13 14">
    <name type="scientific">Saccharophagus degradans</name>
    <dbReference type="NCBI Taxonomy" id="86304"/>
    <lineage>
        <taxon>Bacteria</taxon>
        <taxon>Pseudomonadati</taxon>
        <taxon>Pseudomonadota</taxon>
        <taxon>Gammaproteobacteria</taxon>
        <taxon>Cellvibrionales</taxon>
        <taxon>Cellvibrionaceae</taxon>
        <taxon>Saccharophagus</taxon>
    </lineage>
</organism>
<keyword evidence="7 13" id="KW-0418">Kinase</keyword>
<reference evidence="13" key="1">
    <citation type="submission" date="2023-07" db="EMBL/GenBank/DDBJ databases">
        <title>Genome content predicts the carbon catabolic preferences of heterotrophic bacteria.</title>
        <authorList>
            <person name="Gralka M."/>
        </authorList>
    </citation>
    <scope>NUCLEOTIDE SEQUENCE</scope>
    <source>
        <strain evidence="13">I3M17_2</strain>
    </source>
</reference>
<dbReference type="InterPro" id="IPR022510">
    <property type="entry name" value="Sortase_His-kinase"/>
</dbReference>
<dbReference type="Pfam" id="PF02518">
    <property type="entry name" value="HATPase_c"/>
    <property type="match status" value="1"/>
</dbReference>
<accession>A0AAW7X8L7</accession>
<comment type="caution">
    <text evidence="13">The sequence shown here is derived from an EMBL/GenBank/DDBJ whole genome shotgun (WGS) entry which is preliminary data.</text>
</comment>
<dbReference type="PANTHER" id="PTHR45436:SF5">
    <property type="entry name" value="SENSOR HISTIDINE KINASE TRCS"/>
    <property type="match status" value="1"/>
</dbReference>
<dbReference type="Pfam" id="PF00672">
    <property type="entry name" value="HAMP"/>
    <property type="match status" value="1"/>
</dbReference>
<dbReference type="InterPro" id="IPR003594">
    <property type="entry name" value="HATPase_dom"/>
</dbReference>
<evidence type="ECO:0000259" key="11">
    <source>
        <dbReference type="PROSITE" id="PS50109"/>
    </source>
</evidence>
<evidence type="ECO:0000256" key="10">
    <source>
        <dbReference type="SAM" id="Phobius"/>
    </source>
</evidence>
<feature type="domain" description="Histidine kinase" evidence="11">
    <location>
        <begin position="472"/>
        <end position="689"/>
    </location>
</feature>
<dbReference type="EMBL" id="JAUOPB010000012">
    <property type="protein sequence ID" value="MDO6424023.1"/>
    <property type="molecule type" value="Genomic_DNA"/>
</dbReference>
<dbReference type="CDD" id="cd06225">
    <property type="entry name" value="HAMP"/>
    <property type="match status" value="1"/>
</dbReference>
<keyword evidence="6 10" id="KW-0812">Transmembrane</keyword>
<comment type="catalytic activity">
    <reaction evidence="1">
        <text>ATP + protein L-histidine = ADP + protein N-phospho-L-histidine.</text>
        <dbReference type="EC" id="2.7.13.3"/>
    </reaction>
</comment>
<comment type="subcellular location">
    <subcellularLocation>
        <location evidence="2">Membrane</location>
    </subcellularLocation>
</comment>
<keyword evidence="9" id="KW-0902">Two-component regulatory system</keyword>
<dbReference type="CDD" id="cd09622">
    <property type="entry name" value="CBM9_like_HisKa"/>
    <property type="match status" value="1"/>
</dbReference>
<dbReference type="Gene3D" id="3.30.565.10">
    <property type="entry name" value="Histidine kinase-like ATPase, C-terminal domain"/>
    <property type="match status" value="1"/>
</dbReference>
<dbReference type="NCBIfam" id="TIGR03785">
    <property type="entry name" value="marine_sort_HK"/>
    <property type="match status" value="1"/>
</dbReference>
<dbReference type="GO" id="GO:0016020">
    <property type="term" value="C:membrane"/>
    <property type="evidence" value="ECO:0007669"/>
    <property type="project" value="UniProtKB-SubCell"/>
</dbReference>
<sequence>MRLRKQLFFVSLITLTLPWAGCQYVKEMEQTLRTGQSEALTATAMAAAARLSSDPAAVMQLQQLGTPVGLTPLYAHPMATAVVPDGYDDEWVTAGLARQGLAAPSGEKAQIVAGSYQRSLYLFLRSYNTPKQYYSPSQRSPIESDHLRIKLRNELGQEQTLLVYTSVPGRASVDRLIENNRTVAEHKVICHWLEWQDGYHIELELPLAWAKGGIEVYLTQALASDASKQAILSNRQNNQTALIAPLITPSEILANELAIFSRTGVQLHVASSGVKRLASTGNLNAPASKKLKEQHGLISWLYTLALGNDKLPELDNVQTSGQFETPEVSLALQNTSAQGVYQKGAKRLLRVAVPILASGDKNAQPLGAVIADQNVDSLATMTNSAFNRLIMYSLGTVFIAAFALIIYASWISMRIGRLSQAAVNAVSETGKISDDFPILNSKDEVGDLSRSFGQLLARLREYTHYLRTLSSKLSHELRTPLAIVRSSLDNLEHVKLSKEAKVYAERAREGTLRLSSILNSMSAASRVEQAISGADIEDIPADELLSSLKAAYEDVYKHVDFKLNIRNDGQDFTLRGSGELLVQMLDKLVDNAADFCPQQGLIELGLYRNNNHIMITVRNDGPPLPSHMHGQLFDSMVSVRDKTDERQHHLGLGLYIVRLIVDFHRGEVQGYNIPDNSGVIFEIKLPVKGS</sequence>
<gene>
    <name evidence="13" type="primary">pdsS</name>
    <name evidence="13" type="ORF">Q4521_16180</name>
</gene>
<dbReference type="GO" id="GO:0000155">
    <property type="term" value="F:phosphorelay sensor kinase activity"/>
    <property type="evidence" value="ECO:0007669"/>
    <property type="project" value="InterPro"/>
</dbReference>